<dbReference type="AlphaFoldDB" id="A0A9D4MRS9"/>
<accession>A0A9D4MRS9</accession>
<protein>
    <submittedName>
        <fullName evidence="1">Uncharacterized protein</fullName>
    </submittedName>
</protein>
<comment type="caution">
    <text evidence="1">The sequence shown here is derived from an EMBL/GenBank/DDBJ whole genome shotgun (WGS) entry which is preliminary data.</text>
</comment>
<reference evidence="1" key="1">
    <citation type="journal article" date="2019" name="bioRxiv">
        <title>The Genome of the Zebra Mussel, Dreissena polymorpha: A Resource for Invasive Species Research.</title>
        <authorList>
            <person name="McCartney M.A."/>
            <person name="Auch B."/>
            <person name="Kono T."/>
            <person name="Mallez S."/>
            <person name="Zhang Y."/>
            <person name="Obille A."/>
            <person name="Becker A."/>
            <person name="Abrahante J.E."/>
            <person name="Garbe J."/>
            <person name="Badalamenti J.P."/>
            <person name="Herman A."/>
            <person name="Mangelson H."/>
            <person name="Liachko I."/>
            <person name="Sullivan S."/>
            <person name="Sone E.D."/>
            <person name="Koren S."/>
            <person name="Silverstein K.A.T."/>
            <person name="Beckman K.B."/>
            <person name="Gohl D.M."/>
        </authorList>
    </citation>
    <scope>NUCLEOTIDE SEQUENCE</scope>
    <source>
        <strain evidence="1">Duluth1</strain>
        <tissue evidence="1">Whole animal</tissue>
    </source>
</reference>
<sequence length="105" mass="12346">MWFSKISHALPKGAPGLVMGSCIVEMYRIVIIEVQYQLEVNRCRNEDIIVKGNFGWVWSMWVGRPKIDRIEYIVARTDGRTDGEENHNITTLFKKRVDYKSVQWQ</sequence>
<reference evidence="1" key="2">
    <citation type="submission" date="2020-11" db="EMBL/GenBank/DDBJ databases">
        <authorList>
            <person name="McCartney M.A."/>
            <person name="Auch B."/>
            <person name="Kono T."/>
            <person name="Mallez S."/>
            <person name="Becker A."/>
            <person name="Gohl D.M."/>
            <person name="Silverstein K.A.T."/>
            <person name="Koren S."/>
            <person name="Bechman K.B."/>
            <person name="Herman A."/>
            <person name="Abrahante J.E."/>
            <person name="Garbe J."/>
        </authorList>
    </citation>
    <scope>NUCLEOTIDE SEQUENCE</scope>
    <source>
        <strain evidence="1">Duluth1</strain>
        <tissue evidence="1">Whole animal</tissue>
    </source>
</reference>
<proteinExistence type="predicted"/>
<evidence type="ECO:0000313" key="2">
    <source>
        <dbReference type="Proteomes" id="UP000828390"/>
    </source>
</evidence>
<dbReference type="Proteomes" id="UP000828390">
    <property type="component" value="Unassembled WGS sequence"/>
</dbReference>
<name>A0A9D4MRS9_DREPO</name>
<organism evidence="1 2">
    <name type="scientific">Dreissena polymorpha</name>
    <name type="common">Zebra mussel</name>
    <name type="synonym">Mytilus polymorpha</name>
    <dbReference type="NCBI Taxonomy" id="45954"/>
    <lineage>
        <taxon>Eukaryota</taxon>
        <taxon>Metazoa</taxon>
        <taxon>Spiralia</taxon>
        <taxon>Lophotrochozoa</taxon>
        <taxon>Mollusca</taxon>
        <taxon>Bivalvia</taxon>
        <taxon>Autobranchia</taxon>
        <taxon>Heteroconchia</taxon>
        <taxon>Euheterodonta</taxon>
        <taxon>Imparidentia</taxon>
        <taxon>Neoheterodontei</taxon>
        <taxon>Myida</taxon>
        <taxon>Dreissenoidea</taxon>
        <taxon>Dreissenidae</taxon>
        <taxon>Dreissena</taxon>
    </lineage>
</organism>
<gene>
    <name evidence="1" type="ORF">DPMN_004473</name>
</gene>
<evidence type="ECO:0000313" key="1">
    <source>
        <dbReference type="EMBL" id="KAH3880556.1"/>
    </source>
</evidence>
<keyword evidence="2" id="KW-1185">Reference proteome</keyword>
<dbReference type="EMBL" id="JAIWYP010000001">
    <property type="protein sequence ID" value="KAH3880556.1"/>
    <property type="molecule type" value="Genomic_DNA"/>
</dbReference>